<sequence>MKRINILIFIFGTCAFAQNVESLLKTDFAIRDFITVNDSVYFIEKRDVHILDSKKNKKFKYFIGGYGLEMELINNNSVLVTASNELVKNISSVRFFNTKNNRPENTYFYKKGKILDFVLIPELKLFVLSLTNKKIIVVNYQERPKFHKTIEINIEAIARKMIYKDNSLYFSTDKGEIYKYNFRDYKKTRLYNSKELITDFLIDKERLIISTINGKLQSVNLNTFSSSNLTFNDNFINVLVFYNHEKLICGTWTGKIFIVDLNSFSVKNEFSFHKRSILCIKKIDNQEVYSSSLDKTLKKWQLH</sequence>
<organism evidence="1 2">
    <name type="scientific">Gilvirhabdus luticola</name>
    <dbReference type="NCBI Taxonomy" id="3079858"/>
    <lineage>
        <taxon>Bacteria</taxon>
        <taxon>Pseudomonadati</taxon>
        <taxon>Bacteroidota</taxon>
        <taxon>Flavobacteriia</taxon>
        <taxon>Flavobacteriales</taxon>
        <taxon>Flavobacteriaceae</taxon>
        <taxon>Gilvirhabdus</taxon>
    </lineage>
</organism>
<keyword evidence="2" id="KW-1185">Reference proteome</keyword>
<dbReference type="InterPro" id="IPR036322">
    <property type="entry name" value="WD40_repeat_dom_sf"/>
</dbReference>
<dbReference type="InterPro" id="IPR015943">
    <property type="entry name" value="WD40/YVTN_repeat-like_dom_sf"/>
</dbReference>
<proteinExistence type="predicted"/>
<dbReference type="RefSeq" id="WP_316660372.1">
    <property type="nucleotide sequence ID" value="NZ_JAWHTF010000001.1"/>
</dbReference>
<dbReference type="Gene3D" id="2.130.10.10">
    <property type="entry name" value="YVTN repeat-like/Quinoprotein amine dehydrogenase"/>
    <property type="match status" value="1"/>
</dbReference>
<dbReference type="Proteomes" id="UP001268651">
    <property type="component" value="Unassembled WGS sequence"/>
</dbReference>
<evidence type="ECO:0000313" key="2">
    <source>
        <dbReference type="Proteomes" id="UP001268651"/>
    </source>
</evidence>
<dbReference type="SUPFAM" id="SSF50978">
    <property type="entry name" value="WD40 repeat-like"/>
    <property type="match status" value="1"/>
</dbReference>
<gene>
    <name evidence="1" type="ORF">RXV94_00615</name>
</gene>
<protein>
    <recommendedName>
        <fullName evidence="3">WD40 repeat domain-containing protein</fullName>
    </recommendedName>
</protein>
<evidence type="ECO:0008006" key="3">
    <source>
        <dbReference type="Google" id="ProtNLM"/>
    </source>
</evidence>
<comment type="caution">
    <text evidence="1">The sequence shown here is derived from an EMBL/GenBank/DDBJ whole genome shotgun (WGS) entry which is preliminary data.</text>
</comment>
<reference evidence="1 2" key="1">
    <citation type="submission" date="2023-10" db="EMBL/GenBank/DDBJ databases">
        <title>Marimonas sp. nov. isolated from tidal mud flat.</title>
        <authorList>
            <person name="Jaincy N.J."/>
            <person name="Srinivasan S."/>
            <person name="Lee S.-S."/>
        </authorList>
    </citation>
    <scope>NUCLEOTIDE SEQUENCE [LARGE SCALE GENOMIC DNA]</scope>
    <source>
        <strain evidence="1 2">MJ-SS3</strain>
    </source>
</reference>
<dbReference type="EMBL" id="JAWHTF010000001">
    <property type="protein sequence ID" value="MDU8884641.1"/>
    <property type="molecule type" value="Genomic_DNA"/>
</dbReference>
<evidence type="ECO:0000313" key="1">
    <source>
        <dbReference type="EMBL" id="MDU8884641.1"/>
    </source>
</evidence>
<name>A0ABU3U2K4_9FLAO</name>
<accession>A0ABU3U2K4</accession>